<dbReference type="AlphaFoldDB" id="A0A0F9CFB5"/>
<gene>
    <name evidence="1" type="ORF">LCGC14_2332150</name>
</gene>
<evidence type="ECO:0000313" key="1">
    <source>
        <dbReference type="EMBL" id="KKL47774.1"/>
    </source>
</evidence>
<organism evidence="1">
    <name type="scientific">marine sediment metagenome</name>
    <dbReference type="NCBI Taxonomy" id="412755"/>
    <lineage>
        <taxon>unclassified sequences</taxon>
        <taxon>metagenomes</taxon>
        <taxon>ecological metagenomes</taxon>
    </lineage>
</organism>
<dbReference type="EMBL" id="LAZR01033549">
    <property type="protein sequence ID" value="KKL47774.1"/>
    <property type="molecule type" value="Genomic_DNA"/>
</dbReference>
<proteinExistence type="predicted"/>
<name>A0A0F9CFB5_9ZZZZ</name>
<protein>
    <submittedName>
        <fullName evidence="1">Uncharacterized protein</fullName>
    </submittedName>
</protein>
<comment type="caution">
    <text evidence="1">The sequence shown here is derived from an EMBL/GenBank/DDBJ whole genome shotgun (WGS) entry which is preliminary data.</text>
</comment>
<reference evidence="1" key="1">
    <citation type="journal article" date="2015" name="Nature">
        <title>Complex archaea that bridge the gap between prokaryotes and eukaryotes.</title>
        <authorList>
            <person name="Spang A."/>
            <person name="Saw J.H."/>
            <person name="Jorgensen S.L."/>
            <person name="Zaremba-Niedzwiedzka K."/>
            <person name="Martijn J."/>
            <person name="Lind A.E."/>
            <person name="van Eijk R."/>
            <person name="Schleper C."/>
            <person name="Guy L."/>
            <person name="Ettema T.J."/>
        </authorList>
    </citation>
    <scope>NUCLEOTIDE SEQUENCE</scope>
</reference>
<sequence>MSENSLTQAAVYCDEMPVTGNQWEQWRARIWNAIAARVGYPGLAPLEQWMLRSRKEKRCIQCGNPGTVQQESVLIASVDHYFMCGPCDAYHRERAV</sequence>
<accession>A0A0F9CFB5</accession>